<dbReference type="EMBL" id="SRLO01001451">
    <property type="protein sequence ID" value="TNN37729.1"/>
    <property type="molecule type" value="Genomic_DNA"/>
</dbReference>
<comment type="caution">
    <text evidence="1">The sequence shown here is derived from an EMBL/GenBank/DDBJ whole genome shotgun (WGS) entry which is preliminary data.</text>
</comment>
<keyword evidence="2" id="KW-1185">Reference proteome</keyword>
<evidence type="ECO:0000313" key="2">
    <source>
        <dbReference type="Proteomes" id="UP000314294"/>
    </source>
</evidence>
<organism evidence="1 2">
    <name type="scientific">Liparis tanakae</name>
    <name type="common">Tanaka's snailfish</name>
    <dbReference type="NCBI Taxonomy" id="230148"/>
    <lineage>
        <taxon>Eukaryota</taxon>
        <taxon>Metazoa</taxon>
        <taxon>Chordata</taxon>
        <taxon>Craniata</taxon>
        <taxon>Vertebrata</taxon>
        <taxon>Euteleostomi</taxon>
        <taxon>Actinopterygii</taxon>
        <taxon>Neopterygii</taxon>
        <taxon>Teleostei</taxon>
        <taxon>Neoteleostei</taxon>
        <taxon>Acanthomorphata</taxon>
        <taxon>Eupercaria</taxon>
        <taxon>Perciformes</taxon>
        <taxon>Cottioidei</taxon>
        <taxon>Cottales</taxon>
        <taxon>Liparidae</taxon>
        <taxon>Liparis</taxon>
    </lineage>
</organism>
<accession>A0A4Z2F956</accession>
<protein>
    <submittedName>
        <fullName evidence="1">Uncharacterized protein</fullName>
    </submittedName>
</protein>
<dbReference type="AlphaFoldDB" id="A0A4Z2F956"/>
<dbReference type="Proteomes" id="UP000314294">
    <property type="component" value="Unassembled WGS sequence"/>
</dbReference>
<gene>
    <name evidence="1" type="ORF">EYF80_052109</name>
</gene>
<evidence type="ECO:0000313" key="1">
    <source>
        <dbReference type="EMBL" id="TNN37729.1"/>
    </source>
</evidence>
<reference evidence="1 2" key="1">
    <citation type="submission" date="2019-03" db="EMBL/GenBank/DDBJ databases">
        <title>First draft genome of Liparis tanakae, snailfish: a comprehensive survey of snailfish specific genes.</title>
        <authorList>
            <person name="Kim W."/>
            <person name="Song I."/>
            <person name="Jeong J.-H."/>
            <person name="Kim D."/>
            <person name="Kim S."/>
            <person name="Ryu S."/>
            <person name="Song J.Y."/>
            <person name="Lee S.K."/>
        </authorList>
    </citation>
    <scope>NUCLEOTIDE SEQUENCE [LARGE SCALE GENOMIC DNA]</scope>
    <source>
        <tissue evidence="1">Muscle</tissue>
    </source>
</reference>
<sequence length="100" mass="11185">MESAGGPKRSLLVSISTTQLFYLLHPVLSAFAGLLQPDVVSRVEDVASAGLSSYSPLNVNAKENVTQRTCYRTTIDFPHHRSHPEEYRRLWDEPLHHAGL</sequence>
<proteinExistence type="predicted"/>
<name>A0A4Z2F956_9TELE</name>